<sequence>MTEVEEGRSLELEEISAEKPKKRKRKFVSMDDDDDHVPIPSRLYKGVTLSLMNPLYLLRLGPGNIRWGTRERLCSLLQKLVRQHNWAEASGVLSVLLKGTCNVVSCSTLNRLKFSVSMELIKHVQGNHVKLTRIRDIYEIWMRRIRSKRVRLEERLLVQLEFILLYLMHGNVEDAHQAALSLMKENELMNHPMSNLIIGLTFFQLWYSNLPEEVKLKDLDQGISSQSETSEERFSNQVENTEGNNEFYSHEAHSSLQYDSDTSVMNGKRIAAEASNKLQIELSAKIDVNPQSKSLTQDVQQQSFQSNSTGNDACFYDYGSYMPDPSILSALEGLESWLLPVRLPHSSEKLIHLHRQMLDNHYKDAMKYFQLALYSTPPVLTALLPLIQLLLIGGQVNEALREIEKFCNSLNAPFPFRLKASLLDCFNSNDSVLRATSFEDILKKDPTCHLSLAKLVSMHQNGDYSPESLMEMIALHLDATYAESETWREFALCFLKLSQYGEDRLSACLNGKENKPKPKYSIRYNRTPEIFTVGNSGKAWRLRCRWWLMRHFSKKMLASEINSGDLRLLTYKAACASHIYGHEIEYVVKAYTRVKEVNNRDLLLFLQNHFQNSVRIFSNFKDRSE</sequence>
<proteinExistence type="predicted"/>
<dbReference type="Pfam" id="PF14929">
    <property type="entry name" value="TAF1_subA"/>
    <property type="match status" value="1"/>
</dbReference>
<reference evidence="2 3" key="1">
    <citation type="journal article" date="2021" name="Commun. Biol.">
        <title>The genome of Shorea leprosula (Dipterocarpaceae) highlights the ecological relevance of drought in aseasonal tropical rainforests.</title>
        <authorList>
            <person name="Ng K.K.S."/>
            <person name="Kobayashi M.J."/>
            <person name="Fawcett J.A."/>
            <person name="Hatakeyama M."/>
            <person name="Paape T."/>
            <person name="Ng C.H."/>
            <person name="Ang C.C."/>
            <person name="Tnah L.H."/>
            <person name="Lee C.T."/>
            <person name="Nishiyama T."/>
            <person name="Sese J."/>
            <person name="O'Brien M.J."/>
            <person name="Copetti D."/>
            <person name="Mohd Noor M.I."/>
            <person name="Ong R.C."/>
            <person name="Putra M."/>
            <person name="Sireger I.Z."/>
            <person name="Indrioko S."/>
            <person name="Kosugi Y."/>
            <person name="Izuno A."/>
            <person name="Isagi Y."/>
            <person name="Lee S.L."/>
            <person name="Shimizu K.K."/>
        </authorList>
    </citation>
    <scope>NUCLEOTIDE SEQUENCE [LARGE SCALE GENOMIC DNA]</scope>
    <source>
        <strain evidence="2">214</strain>
    </source>
</reference>
<name>A0AAV5IVY6_9ROSI</name>
<evidence type="ECO:0000256" key="1">
    <source>
        <dbReference type="SAM" id="MobiDB-lite"/>
    </source>
</evidence>
<comment type="caution">
    <text evidence="2">The sequence shown here is derived from an EMBL/GenBank/DDBJ whole genome shotgun (WGS) entry which is preliminary data.</text>
</comment>
<evidence type="ECO:0000313" key="2">
    <source>
        <dbReference type="EMBL" id="GKV02048.1"/>
    </source>
</evidence>
<dbReference type="GO" id="GO:0006360">
    <property type="term" value="P:transcription by RNA polymerase I"/>
    <property type="evidence" value="ECO:0007669"/>
    <property type="project" value="InterPro"/>
</dbReference>
<keyword evidence="3" id="KW-1185">Reference proteome</keyword>
<evidence type="ECO:0000313" key="3">
    <source>
        <dbReference type="Proteomes" id="UP001054252"/>
    </source>
</evidence>
<organism evidence="2 3">
    <name type="scientific">Rubroshorea leprosula</name>
    <dbReference type="NCBI Taxonomy" id="152421"/>
    <lineage>
        <taxon>Eukaryota</taxon>
        <taxon>Viridiplantae</taxon>
        <taxon>Streptophyta</taxon>
        <taxon>Embryophyta</taxon>
        <taxon>Tracheophyta</taxon>
        <taxon>Spermatophyta</taxon>
        <taxon>Magnoliopsida</taxon>
        <taxon>eudicotyledons</taxon>
        <taxon>Gunneridae</taxon>
        <taxon>Pentapetalae</taxon>
        <taxon>rosids</taxon>
        <taxon>malvids</taxon>
        <taxon>Malvales</taxon>
        <taxon>Dipterocarpaceae</taxon>
        <taxon>Rubroshorea</taxon>
    </lineage>
</organism>
<dbReference type="PANTHER" id="PTHR36720">
    <property type="entry name" value="TAF RNA POLYMERASE I SUBUNIT A"/>
    <property type="match status" value="1"/>
</dbReference>
<dbReference type="InterPro" id="IPR039495">
    <property type="entry name" value="TAF1A"/>
</dbReference>
<feature type="compositionally biased region" description="Basic and acidic residues" evidence="1">
    <location>
        <begin position="1"/>
        <end position="19"/>
    </location>
</feature>
<dbReference type="GO" id="GO:0000120">
    <property type="term" value="C:RNA polymerase I transcription regulator complex"/>
    <property type="evidence" value="ECO:0007669"/>
    <property type="project" value="InterPro"/>
</dbReference>
<dbReference type="Proteomes" id="UP001054252">
    <property type="component" value="Unassembled WGS sequence"/>
</dbReference>
<dbReference type="EMBL" id="BPVZ01000018">
    <property type="protein sequence ID" value="GKV02048.1"/>
    <property type="molecule type" value="Genomic_DNA"/>
</dbReference>
<dbReference type="AlphaFoldDB" id="A0AAV5IVY6"/>
<protein>
    <submittedName>
        <fullName evidence="2">Uncharacterized protein</fullName>
    </submittedName>
</protein>
<feature type="region of interest" description="Disordered" evidence="1">
    <location>
        <begin position="1"/>
        <end position="27"/>
    </location>
</feature>
<dbReference type="PANTHER" id="PTHR36720:SF1">
    <property type="entry name" value="TAF RNA POLYMERASE I SUBUNIT A"/>
    <property type="match status" value="1"/>
</dbReference>
<accession>A0AAV5IVY6</accession>
<gene>
    <name evidence="2" type="ORF">SLEP1_g14533</name>
</gene>